<dbReference type="RefSeq" id="WP_317698281.1">
    <property type="nucleotide sequence ID" value="NZ_AP026801.1"/>
</dbReference>
<protein>
    <recommendedName>
        <fullName evidence="3">Addiction module antitoxin, RelB/DinJ family</fullName>
    </recommendedName>
</protein>
<evidence type="ECO:0000313" key="1">
    <source>
        <dbReference type="EMBL" id="BDR56362.1"/>
    </source>
</evidence>
<accession>A0AAU9CR06</accession>
<organism evidence="1 2">
    <name type="scientific">Xylocopilactobacillus apis</name>
    <dbReference type="NCBI Taxonomy" id="2932183"/>
    <lineage>
        <taxon>Bacteria</taxon>
        <taxon>Bacillati</taxon>
        <taxon>Bacillota</taxon>
        <taxon>Bacilli</taxon>
        <taxon>Lactobacillales</taxon>
        <taxon>Lactobacillaceae</taxon>
        <taxon>Xylocopilactobacillus</taxon>
    </lineage>
</organism>
<dbReference type="InterPro" id="IPR007337">
    <property type="entry name" value="RelB/DinJ"/>
</dbReference>
<dbReference type="Pfam" id="PF04221">
    <property type="entry name" value="RelB"/>
    <property type="match status" value="1"/>
</dbReference>
<evidence type="ECO:0008006" key="3">
    <source>
        <dbReference type="Google" id="ProtNLM"/>
    </source>
</evidence>
<dbReference type="Proteomes" id="UP001321804">
    <property type="component" value="Chromosome"/>
</dbReference>
<sequence length="100" mass="11219">MNNKKSNVNMKIDADLKNNAEILLDSMGLTLTSAFNILLKEIVRTGRYPFVPTSSISITANKRQEDIKQLSLFSPVTDLSVMNNGKTNDPEFNIWLNGMQ</sequence>
<proteinExistence type="predicted"/>
<dbReference type="InterPro" id="IPR013321">
    <property type="entry name" value="Arc_rbn_hlx_hlx"/>
</dbReference>
<dbReference type="Gene3D" id="1.10.1220.10">
    <property type="entry name" value="Met repressor-like"/>
    <property type="match status" value="1"/>
</dbReference>
<name>A0AAU9CR06_9LACO</name>
<dbReference type="GO" id="GO:0006355">
    <property type="term" value="P:regulation of DNA-templated transcription"/>
    <property type="evidence" value="ECO:0007669"/>
    <property type="project" value="InterPro"/>
</dbReference>
<dbReference type="NCBIfam" id="TIGR02384">
    <property type="entry name" value="RelB_DinJ"/>
    <property type="match status" value="1"/>
</dbReference>
<dbReference type="AlphaFoldDB" id="A0AAU9CR06"/>
<dbReference type="EMBL" id="AP026801">
    <property type="protein sequence ID" value="BDR56362.1"/>
    <property type="molecule type" value="Genomic_DNA"/>
</dbReference>
<dbReference type="KEGG" id="xak:KIMC2_09240"/>
<evidence type="ECO:0000313" key="2">
    <source>
        <dbReference type="Proteomes" id="UP001321804"/>
    </source>
</evidence>
<gene>
    <name evidence="1" type="ORF">KIMC2_09240</name>
</gene>
<keyword evidence="2" id="KW-1185">Reference proteome</keyword>
<reference evidence="1 2" key="1">
    <citation type="journal article" date="2023" name="Microbiol. Spectr.">
        <title>Symbiosis of Carpenter Bees with Uncharacterized Lactic Acid Bacteria Showing NAD Auxotrophy.</title>
        <authorList>
            <person name="Kawasaki S."/>
            <person name="Ozawa K."/>
            <person name="Mori T."/>
            <person name="Yamamoto A."/>
            <person name="Ito M."/>
            <person name="Ohkuma M."/>
            <person name="Sakamoto M."/>
            <person name="Matsutani M."/>
        </authorList>
    </citation>
    <scope>NUCLEOTIDE SEQUENCE [LARGE SCALE GENOMIC DNA]</scope>
    <source>
        <strain evidence="1 2">KimC2</strain>
    </source>
</reference>